<reference evidence="2" key="1">
    <citation type="journal article" name="BMC Genomics">
        <title>Long-read sequencing and de novo genome assembly of marine medaka (Oryzias melastigma).</title>
        <authorList>
            <person name="Liang P."/>
            <person name="Saqib H.S.A."/>
            <person name="Ni X."/>
            <person name="Shen Y."/>
        </authorList>
    </citation>
    <scope>NUCLEOTIDE SEQUENCE</scope>
    <source>
        <strain evidence="2">Bigg-433</strain>
    </source>
</reference>
<name>A0A834C417_ORYME</name>
<dbReference type="EMBL" id="WKFB01000519">
    <property type="protein sequence ID" value="KAF6720653.1"/>
    <property type="molecule type" value="Genomic_DNA"/>
</dbReference>
<keyword evidence="1" id="KW-0812">Transmembrane</keyword>
<sequence length="132" mass="14853">MLQCCAFLKAGRTHFGRCAVELSFSFVELSVVINIIILLHVFLFLIRLQKHASLTDCIGKNSQHHDNTDSHTGRAVHSGKSWMETPTRCRLFHGKGCLSALQDASERAEVPIGALRLQHFCVFSHQCETVQY</sequence>
<gene>
    <name evidence="2" type="ORF">FQA47_002307</name>
</gene>
<dbReference type="AlphaFoldDB" id="A0A834C417"/>
<keyword evidence="1" id="KW-0472">Membrane</keyword>
<organism evidence="2 3">
    <name type="scientific">Oryzias melastigma</name>
    <name type="common">Marine medaka</name>
    <dbReference type="NCBI Taxonomy" id="30732"/>
    <lineage>
        <taxon>Eukaryota</taxon>
        <taxon>Metazoa</taxon>
        <taxon>Chordata</taxon>
        <taxon>Craniata</taxon>
        <taxon>Vertebrata</taxon>
        <taxon>Euteleostomi</taxon>
        <taxon>Actinopterygii</taxon>
        <taxon>Neopterygii</taxon>
        <taxon>Teleostei</taxon>
        <taxon>Neoteleostei</taxon>
        <taxon>Acanthomorphata</taxon>
        <taxon>Ovalentaria</taxon>
        <taxon>Atherinomorphae</taxon>
        <taxon>Beloniformes</taxon>
        <taxon>Adrianichthyidae</taxon>
        <taxon>Oryziinae</taxon>
        <taxon>Oryzias</taxon>
    </lineage>
</organism>
<evidence type="ECO:0000256" key="1">
    <source>
        <dbReference type="SAM" id="Phobius"/>
    </source>
</evidence>
<dbReference type="Proteomes" id="UP000646548">
    <property type="component" value="Unassembled WGS sequence"/>
</dbReference>
<evidence type="ECO:0000313" key="3">
    <source>
        <dbReference type="Proteomes" id="UP000646548"/>
    </source>
</evidence>
<proteinExistence type="predicted"/>
<comment type="caution">
    <text evidence="2">The sequence shown here is derived from an EMBL/GenBank/DDBJ whole genome shotgun (WGS) entry which is preliminary data.</text>
</comment>
<protein>
    <submittedName>
        <fullName evidence="2">Uncharacterized protein</fullName>
    </submittedName>
</protein>
<feature type="transmembrane region" description="Helical" evidence="1">
    <location>
        <begin position="22"/>
        <end position="46"/>
    </location>
</feature>
<evidence type="ECO:0000313" key="2">
    <source>
        <dbReference type="EMBL" id="KAF6720653.1"/>
    </source>
</evidence>
<keyword evidence="1" id="KW-1133">Transmembrane helix</keyword>
<accession>A0A834C417</accession>